<sequence length="137" mass="15011">MTAVPDAQIGGENMGGTVNKHGDNANGIDTARVEDIEIGMLNQTVFNNIAAFVFKVSKHHSAGGIVFNKEFLYTHTAHFILWFGNHGVFSFNPAAKIVFFHAVHIDPSSSEVVFEDGVKLIFIGKQMPMAAFVQQFN</sequence>
<dbReference type="EMBL" id="VSSQ01105059">
    <property type="protein sequence ID" value="MPN45287.1"/>
    <property type="molecule type" value="Genomic_DNA"/>
</dbReference>
<feature type="region of interest" description="Disordered" evidence="1">
    <location>
        <begin position="1"/>
        <end position="24"/>
    </location>
</feature>
<evidence type="ECO:0000256" key="1">
    <source>
        <dbReference type="SAM" id="MobiDB-lite"/>
    </source>
</evidence>
<protein>
    <submittedName>
        <fullName evidence="2">Uncharacterized protein</fullName>
    </submittedName>
</protein>
<accession>A0A645I1W0</accession>
<gene>
    <name evidence="2" type="ORF">SDC9_192854</name>
</gene>
<name>A0A645I1W0_9ZZZZ</name>
<comment type="caution">
    <text evidence="2">The sequence shown here is derived from an EMBL/GenBank/DDBJ whole genome shotgun (WGS) entry which is preliminary data.</text>
</comment>
<reference evidence="2" key="1">
    <citation type="submission" date="2019-08" db="EMBL/GenBank/DDBJ databases">
        <authorList>
            <person name="Kucharzyk K."/>
            <person name="Murdoch R.W."/>
            <person name="Higgins S."/>
            <person name="Loffler F."/>
        </authorList>
    </citation>
    <scope>NUCLEOTIDE SEQUENCE</scope>
</reference>
<dbReference type="AlphaFoldDB" id="A0A645I1W0"/>
<evidence type="ECO:0000313" key="2">
    <source>
        <dbReference type="EMBL" id="MPN45287.1"/>
    </source>
</evidence>
<organism evidence="2">
    <name type="scientific">bioreactor metagenome</name>
    <dbReference type="NCBI Taxonomy" id="1076179"/>
    <lineage>
        <taxon>unclassified sequences</taxon>
        <taxon>metagenomes</taxon>
        <taxon>ecological metagenomes</taxon>
    </lineage>
</organism>
<proteinExistence type="predicted"/>